<proteinExistence type="predicted"/>
<name>A0A1H8KI96_9FIRM</name>
<organism evidence="2 3">
    <name type="scientific">Peptostreptococcus russellii</name>
    <dbReference type="NCBI Taxonomy" id="215200"/>
    <lineage>
        <taxon>Bacteria</taxon>
        <taxon>Bacillati</taxon>
        <taxon>Bacillota</taxon>
        <taxon>Clostridia</taxon>
        <taxon>Peptostreptococcales</taxon>
        <taxon>Peptostreptococcaceae</taxon>
        <taxon>Peptostreptococcus</taxon>
    </lineage>
</organism>
<keyword evidence="1" id="KW-0175">Coiled coil</keyword>
<accession>A0A1H8KI96</accession>
<dbReference type="STRING" id="215200.SAMN05216454_13014"/>
<evidence type="ECO:0000313" key="2">
    <source>
        <dbReference type="EMBL" id="SEN92138.1"/>
    </source>
</evidence>
<feature type="coiled-coil region" evidence="1">
    <location>
        <begin position="65"/>
        <end position="95"/>
    </location>
</feature>
<dbReference type="AlphaFoldDB" id="A0A1H8KI96"/>
<evidence type="ECO:0000256" key="1">
    <source>
        <dbReference type="SAM" id="Coils"/>
    </source>
</evidence>
<dbReference type="Proteomes" id="UP000199512">
    <property type="component" value="Unassembled WGS sequence"/>
</dbReference>
<dbReference type="RefSeq" id="WP_091976163.1">
    <property type="nucleotide sequence ID" value="NZ_CAUWDX010000012.1"/>
</dbReference>
<dbReference type="Pfam" id="PF07374">
    <property type="entry name" value="DUF1492"/>
    <property type="match status" value="1"/>
</dbReference>
<gene>
    <name evidence="2" type="ORF">SAMN05216454_13014</name>
</gene>
<keyword evidence="3" id="KW-1185">Reference proteome</keyword>
<dbReference type="InterPro" id="IPR010861">
    <property type="entry name" value="DUF1492"/>
</dbReference>
<sequence length="167" mass="20026">MISNEEKRNTEEILHSYKKIPSQIKQFDIDIESVKLDCISYNGIDYSKEKLSKTYSVSSEVEDFIVEKEKQIEFLENNKKKLINLNKKIEIAINNFTSEQKVLFKLRYIENANWLRIITEMHISKDTYYKMKEQLILSAAQSMNPVRTLMEIEEMYKKGYYLEKDWK</sequence>
<dbReference type="OrthoDB" id="1751794at2"/>
<reference evidence="2 3" key="1">
    <citation type="submission" date="2016-10" db="EMBL/GenBank/DDBJ databases">
        <authorList>
            <person name="de Groot N.N."/>
        </authorList>
    </citation>
    <scope>NUCLEOTIDE SEQUENCE [LARGE SCALE GENOMIC DNA]</scope>
    <source>
        <strain evidence="2 3">Calf135</strain>
    </source>
</reference>
<dbReference type="EMBL" id="FODF01000030">
    <property type="protein sequence ID" value="SEN92138.1"/>
    <property type="molecule type" value="Genomic_DNA"/>
</dbReference>
<protein>
    <recommendedName>
        <fullName evidence="4">DUF1492 domain-containing protein</fullName>
    </recommendedName>
</protein>
<evidence type="ECO:0008006" key="4">
    <source>
        <dbReference type="Google" id="ProtNLM"/>
    </source>
</evidence>
<evidence type="ECO:0000313" key="3">
    <source>
        <dbReference type="Proteomes" id="UP000199512"/>
    </source>
</evidence>